<name>A0AAU7U5Q5_9DEIO</name>
<evidence type="ECO:0000313" key="3">
    <source>
        <dbReference type="EMBL" id="XBV83807.1"/>
    </source>
</evidence>
<geneLocation type="plasmid" evidence="3">
    <name>pDson01</name>
</geneLocation>
<dbReference type="KEGG" id="dsc:ABOD76_01780"/>
<feature type="transmembrane region" description="Helical" evidence="2">
    <location>
        <begin position="138"/>
        <end position="161"/>
    </location>
</feature>
<dbReference type="EMBL" id="CP158297">
    <property type="protein sequence ID" value="XBV83807.1"/>
    <property type="molecule type" value="Genomic_DNA"/>
</dbReference>
<reference evidence="3" key="1">
    <citation type="submission" date="2024-06" db="EMBL/GenBank/DDBJ databases">
        <title>Draft Genome Sequence of Deinococcus sonorensis Type Strain KR-87, a Biofilm Producing Representative of the Genus Deinococcus.</title>
        <authorList>
            <person name="Boren L.S."/>
            <person name="Grosso R.A."/>
            <person name="Hugenberg-Cox A.N."/>
            <person name="Hill J.T.E."/>
            <person name="Albert C.M."/>
            <person name="Tuohy J.M."/>
        </authorList>
    </citation>
    <scope>NUCLEOTIDE SEQUENCE</scope>
    <source>
        <strain evidence="3">KR-87</strain>
        <plasmid evidence="3">pDson01</plasmid>
    </source>
</reference>
<keyword evidence="3" id="KW-0614">Plasmid</keyword>
<evidence type="ECO:0000256" key="1">
    <source>
        <dbReference type="SAM" id="MobiDB-lite"/>
    </source>
</evidence>
<dbReference type="AlphaFoldDB" id="A0AAU7U5Q5"/>
<organism evidence="3">
    <name type="scientific">Deinococcus sonorensis KR-87</name>
    <dbReference type="NCBI Taxonomy" id="694439"/>
    <lineage>
        <taxon>Bacteria</taxon>
        <taxon>Thermotogati</taxon>
        <taxon>Deinococcota</taxon>
        <taxon>Deinococci</taxon>
        <taxon>Deinococcales</taxon>
        <taxon>Deinococcaceae</taxon>
        <taxon>Deinococcus</taxon>
    </lineage>
</organism>
<sequence length="234" mass="26214">MSSNVPAAPLDARLPPRGLRRFWAENALSIVVSSLFVVFWLAQALSGWSTFNEDQQAHHQATIRFVSYLQSSEFWSATAENWESEFLQMGVYVVLTIYLKQRGSADSNPYPDEGNDEQSYDPAQAPGPVKRGGRVLALYRNSLSVTFLTLFLGAMLLHAVASHHVFNKEQLMHGDDPVSFLAFLGKPDFWFQSFQNWQSEFLAIGSLVILTIFLRQVGSSQSKAVEAPHRQTGD</sequence>
<accession>A0AAU7U5Q5</accession>
<evidence type="ECO:0000256" key="2">
    <source>
        <dbReference type="SAM" id="Phobius"/>
    </source>
</evidence>
<protein>
    <submittedName>
        <fullName evidence="3">DUF6766 family protein</fullName>
    </submittedName>
</protein>
<feature type="transmembrane region" description="Helical" evidence="2">
    <location>
        <begin position="22"/>
        <end position="42"/>
    </location>
</feature>
<gene>
    <name evidence="3" type="ORF">ABOD76_01780</name>
</gene>
<dbReference type="Pfam" id="PF20554">
    <property type="entry name" value="DUF6766"/>
    <property type="match status" value="1"/>
</dbReference>
<feature type="transmembrane region" description="Helical" evidence="2">
    <location>
        <begin position="197"/>
        <end position="214"/>
    </location>
</feature>
<keyword evidence="2" id="KW-0812">Transmembrane</keyword>
<feature type="region of interest" description="Disordered" evidence="1">
    <location>
        <begin position="106"/>
        <end position="128"/>
    </location>
</feature>
<keyword evidence="2" id="KW-1133">Transmembrane helix</keyword>
<keyword evidence="2" id="KW-0472">Membrane</keyword>
<proteinExistence type="predicted"/>
<dbReference type="InterPro" id="IPR046657">
    <property type="entry name" value="DUF6766"/>
</dbReference>
<dbReference type="RefSeq" id="WP_350241564.1">
    <property type="nucleotide sequence ID" value="NZ_CP158297.1"/>
</dbReference>